<evidence type="ECO:0000256" key="3">
    <source>
        <dbReference type="SAM" id="MobiDB-lite"/>
    </source>
</evidence>
<evidence type="ECO:0000256" key="2">
    <source>
        <dbReference type="PROSITE-ProRule" id="PRU00335"/>
    </source>
</evidence>
<dbReference type="RefSeq" id="WP_134526908.1">
    <property type="nucleotide sequence ID" value="NZ_SOHN01000005.1"/>
</dbReference>
<proteinExistence type="predicted"/>
<name>A0A4R9BUG2_9MICO</name>
<dbReference type="EMBL" id="SOHN01000005">
    <property type="protein sequence ID" value="TFD90742.1"/>
    <property type="molecule type" value="Genomic_DNA"/>
</dbReference>
<reference evidence="5 6" key="1">
    <citation type="submission" date="2019-03" db="EMBL/GenBank/DDBJ databases">
        <title>Genomics of glacier-inhabiting Cryobacterium strains.</title>
        <authorList>
            <person name="Liu Q."/>
            <person name="Xin Y.-H."/>
        </authorList>
    </citation>
    <scope>NUCLEOTIDE SEQUENCE [LARGE SCALE GENOMIC DNA]</scope>
    <source>
        <strain evidence="5 6">Sr54</strain>
    </source>
</reference>
<evidence type="ECO:0000313" key="5">
    <source>
        <dbReference type="EMBL" id="TFD90742.1"/>
    </source>
</evidence>
<gene>
    <name evidence="5" type="ORF">E3T51_02050</name>
</gene>
<feature type="compositionally biased region" description="Low complexity" evidence="3">
    <location>
        <begin position="1"/>
        <end position="15"/>
    </location>
</feature>
<keyword evidence="1 2" id="KW-0238">DNA-binding</keyword>
<feature type="region of interest" description="Disordered" evidence="3">
    <location>
        <begin position="204"/>
        <end position="225"/>
    </location>
</feature>
<keyword evidence="6" id="KW-1185">Reference proteome</keyword>
<dbReference type="InterPro" id="IPR001647">
    <property type="entry name" value="HTH_TetR"/>
</dbReference>
<dbReference type="InterPro" id="IPR023772">
    <property type="entry name" value="DNA-bd_HTH_TetR-type_CS"/>
</dbReference>
<dbReference type="Proteomes" id="UP000297626">
    <property type="component" value="Unassembled WGS sequence"/>
</dbReference>
<dbReference type="GO" id="GO:0003677">
    <property type="term" value="F:DNA binding"/>
    <property type="evidence" value="ECO:0007669"/>
    <property type="project" value="UniProtKB-UniRule"/>
</dbReference>
<dbReference type="Gene3D" id="1.10.357.10">
    <property type="entry name" value="Tetracycline Repressor, domain 2"/>
    <property type="match status" value="1"/>
</dbReference>
<feature type="domain" description="HTH tetR-type" evidence="4">
    <location>
        <begin position="23"/>
        <end position="83"/>
    </location>
</feature>
<protein>
    <submittedName>
        <fullName evidence="5">TetR/AcrR family transcriptional regulator</fullName>
    </submittedName>
</protein>
<sequence length="248" mass="27406">MTDTPTPRTQVPVRPQSREDKHHETRLRVERSAVSLVLEHGFDNVTVGMICSRSGISQRTFFNYFKTKNAAIIGAAPPTIDESRAREFIAAPGDDLLPDVLILMSAIGPRDGIDDGLFTDRLRIFGLNPELMQEQMERMARVTSEVTELVYLRLGRGAAVDTENDAARAFRHGQAELLTHAMMGVARFMAMQWMPARACPTKPVAGAEAESDADADPNATDQQSDTTLAESLNRTIELLRRTLIFPGP</sequence>
<dbReference type="AlphaFoldDB" id="A0A4R9BUG2"/>
<dbReference type="PROSITE" id="PS01081">
    <property type="entry name" value="HTH_TETR_1"/>
    <property type="match status" value="1"/>
</dbReference>
<organism evidence="5 6">
    <name type="scientific">Cryobacterium serini</name>
    <dbReference type="NCBI Taxonomy" id="1259201"/>
    <lineage>
        <taxon>Bacteria</taxon>
        <taxon>Bacillati</taxon>
        <taxon>Actinomycetota</taxon>
        <taxon>Actinomycetes</taxon>
        <taxon>Micrococcales</taxon>
        <taxon>Microbacteriaceae</taxon>
        <taxon>Cryobacterium</taxon>
    </lineage>
</organism>
<evidence type="ECO:0000256" key="1">
    <source>
        <dbReference type="ARBA" id="ARBA00023125"/>
    </source>
</evidence>
<dbReference type="Pfam" id="PF00440">
    <property type="entry name" value="TetR_N"/>
    <property type="match status" value="1"/>
</dbReference>
<feature type="compositionally biased region" description="Basic and acidic residues" evidence="3">
    <location>
        <begin position="16"/>
        <end position="26"/>
    </location>
</feature>
<feature type="region of interest" description="Disordered" evidence="3">
    <location>
        <begin position="1"/>
        <end position="26"/>
    </location>
</feature>
<dbReference type="PROSITE" id="PS50977">
    <property type="entry name" value="HTH_TETR_2"/>
    <property type="match status" value="1"/>
</dbReference>
<evidence type="ECO:0000259" key="4">
    <source>
        <dbReference type="PROSITE" id="PS50977"/>
    </source>
</evidence>
<dbReference type="SUPFAM" id="SSF46689">
    <property type="entry name" value="Homeodomain-like"/>
    <property type="match status" value="1"/>
</dbReference>
<comment type="caution">
    <text evidence="5">The sequence shown here is derived from an EMBL/GenBank/DDBJ whole genome shotgun (WGS) entry which is preliminary data.</text>
</comment>
<evidence type="ECO:0000313" key="6">
    <source>
        <dbReference type="Proteomes" id="UP000297626"/>
    </source>
</evidence>
<feature type="DNA-binding region" description="H-T-H motif" evidence="2">
    <location>
        <begin position="46"/>
        <end position="65"/>
    </location>
</feature>
<dbReference type="InterPro" id="IPR009057">
    <property type="entry name" value="Homeodomain-like_sf"/>
</dbReference>
<accession>A0A4R9BUG2</accession>